<dbReference type="EMBL" id="LNQE01001447">
    <property type="protein sequence ID" value="KUG17355.1"/>
    <property type="molecule type" value="Genomic_DNA"/>
</dbReference>
<accession>A0A0W8F926</accession>
<reference evidence="1" key="1">
    <citation type="journal article" date="2015" name="Proc. Natl. Acad. Sci. U.S.A.">
        <title>Networks of energetic and metabolic interactions define dynamics in microbial communities.</title>
        <authorList>
            <person name="Embree M."/>
            <person name="Liu J.K."/>
            <person name="Al-Bassam M.M."/>
            <person name="Zengler K."/>
        </authorList>
    </citation>
    <scope>NUCLEOTIDE SEQUENCE</scope>
</reference>
<organism evidence="1">
    <name type="scientific">hydrocarbon metagenome</name>
    <dbReference type="NCBI Taxonomy" id="938273"/>
    <lineage>
        <taxon>unclassified sequences</taxon>
        <taxon>metagenomes</taxon>
        <taxon>ecological metagenomes</taxon>
    </lineage>
</organism>
<gene>
    <name evidence="1" type="ORF">ASZ90_012955</name>
</gene>
<evidence type="ECO:0000313" key="1">
    <source>
        <dbReference type="EMBL" id="KUG17355.1"/>
    </source>
</evidence>
<dbReference type="AlphaFoldDB" id="A0A0W8F926"/>
<sequence>MASSVEIIKNKSSRKLDAFIDSLTDKEIDELNADEGGDEEPMPFEEFCRKAGIKLQK</sequence>
<comment type="caution">
    <text evidence="1">The sequence shown here is derived from an EMBL/GenBank/DDBJ whole genome shotgun (WGS) entry which is preliminary data.</text>
</comment>
<proteinExistence type="predicted"/>
<protein>
    <submittedName>
        <fullName evidence="1">Uncharacterized protein</fullName>
    </submittedName>
</protein>
<name>A0A0W8F926_9ZZZZ</name>